<gene>
    <name evidence="1" type="ORF">BDCG_16060</name>
</gene>
<dbReference type="EMBL" id="EQ999973">
    <property type="protein sequence ID" value="OAS99298.1"/>
    <property type="molecule type" value="Genomic_DNA"/>
</dbReference>
<evidence type="ECO:0000313" key="2">
    <source>
        <dbReference type="Proteomes" id="UP000002039"/>
    </source>
</evidence>
<organism evidence="1 2">
    <name type="scientific">Ajellomyces dermatitidis (strain ER-3 / ATCC MYA-2586)</name>
    <name type="common">Blastomyces dermatitidis</name>
    <dbReference type="NCBI Taxonomy" id="559297"/>
    <lineage>
        <taxon>Eukaryota</taxon>
        <taxon>Fungi</taxon>
        <taxon>Dikarya</taxon>
        <taxon>Ascomycota</taxon>
        <taxon>Pezizomycotina</taxon>
        <taxon>Eurotiomycetes</taxon>
        <taxon>Eurotiomycetidae</taxon>
        <taxon>Onygenales</taxon>
        <taxon>Ajellomycetaceae</taxon>
        <taxon>Blastomyces</taxon>
    </lineage>
</organism>
<name>A0ABX2VPV9_AJEDR</name>
<keyword evidence="2" id="KW-1185">Reference proteome</keyword>
<dbReference type="GeneID" id="69030952"/>
<proteinExistence type="predicted"/>
<evidence type="ECO:0008006" key="3">
    <source>
        <dbReference type="Google" id="ProtNLM"/>
    </source>
</evidence>
<protein>
    <recommendedName>
        <fullName evidence="3">HTH psq-type domain-containing protein</fullName>
    </recommendedName>
</protein>
<sequence length="71" mass="8342">MSKSSNYTEKQLQRAVDTYKSNLKLKITSLSQEFKVSYIILYERINEKKSRTMRVPLNQALNDSQEEAIKI</sequence>
<accession>A0ABX2VPV9</accession>
<reference evidence="2" key="1">
    <citation type="journal article" date="2015" name="PLoS Genet.">
        <title>The dynamic genome and transcriptome of the human fungal pathogen Blastomyces and close relative Emmonsia.</title>
        <authorList>
            <person name="Munoz J.F."/>
            <person name="Gauthier G.M."/>
            <person name="Desjardins C.A."/>
            <person name="Gallo J.E."/>
            <person name="Holder J."/>
            <person name="Sullivan T.D."/>
            <person name="Marty A.J."/>
            <person name="Carmen J.C."/>
            <person name="Chen Z."/>
            <person name="Ding L."/>
            <person name="Gujja S."/>
            <person name="Magrini V."/>
            <person name="Misas E."/>
            <person name="Mitreva M."/>
            <person name="Priest M."/>
            <person name="Saif S."/>
            <person name="Whiston E.A."/>
            <person name="Young S."/>
            <person name="Zeng Q."/>
            <person name="Goldman W.E."/>
            <person name="Mardis E.R."/>
            <person name="Taylor J.W."/>
            <person name="McEwen J.G."/>
            <person name="Clay O.K."/>
            <person name="Klein B.S."/>
            <person name="Cuomo C.A."/>
        </authorList>
    </citation>
    <scope>NUCLEOTIDE SEQUENCE [LARGE SCALE GENOMIC DNA]</scope>
    <source>
        <strain evidence="2">ER-3 / ATCC MYA-2586</strain>
    </source>
</reference>
<dbReference type="RefSeq" id="XP_045279026.1">
    <property type="nucleotide sequence ID" value="XM_045425334.1"/>
</dbReference>
<dbReference type="Proteomes" id="UP000002039">
    <property type="component" value="Unassembled WGS sequence"/>
</dbReference>
<evidence type="ECO:0000313" key="1">
    <source>
        <dbReference type="EMBL" id="OAS99298.1"/>
    </source>
</evidence>